<protein>
    <submittedName>
        <fullName evidence="2">Copper(I)-binding protein</fullName>
    </submittedName>
</protein>
<dbReference type="Gene3D" id="2.60.40.1890">
    <property type="entry name" value="PCu(A)C copper chaperone"/>
    <property type="match status" value="1"/>
</dbReference>
<keyword evidence="3" id="KW-1185">Reference proteome</keyword>
<proteinExistence type="predicted"/>
<dbReference type="Proteomes" id="UP000545037">
    <property type="component" value="Unassembled WGS sequence"/>
</dbReference>
<evidence type="ECO:0000256" key="1">
    <source>
        <dbReference type="SAM" id="SignalP"/>
    </source>
</evidence>
<accession>A0A7W9CIY1</accession>
<dbReference type="SUPFAM" id="SSF110087">
    <property type="entry name" value="DR1885-like metal-binding protein"/>
    <property type="match status" value="1"/>
</dbReference>
<dbReference type="InterPro" id="IPR058248">
    <property type="entry name" value="Lxx211020-like"/>
</dbReference>
<dbReference type="Pfam" id="PF04314">
    <property type="entry name" value="PCuAC"/>
    <property type="match status" value="1"/>
</dbReference>
<gene>
    <name evidence="2" type="ORF">GGR13_002086</name>
</gene>
<organism evidence="2 3">
    <name type="scientific">Brevundimonas variabilis</name>
    <dbReference type="NCBI Taxonomy" id="74312"/>
    <lineage>
        <taxon>Bacteria</taxon>
        <taxon>Pseudomonadati</taxon>
        <taxon>Pseudomonadota</taxon>
        <taxon>Alphaproteobacteria</taxon>
        <taxon>Caulobacterales</taxon>
        <taxon>Caulobacteraceae</taxon>
        <taxon>Brevundimonas</taxon>
    </lineage>
</organism>
<comment type="caution">
    <text evidence="2">The sequence shown here is derived from an EMBL/GenBank/DDBJ whole genome shotgun (WGS) entry which is preliminary data.</text>
</comment>
<sequence length="157" mass="16030">MKRLLILSAVLATAACSPPAETKADLAVVSVTGAICRPTPAGRQVTGCYLTLTASRDDTLMTAESPASALAQVHESSMENNMMVMYEAKAGLPLPAGQAVALAPGGNHIMLLGVKEPLVAGDTVKLTLTFASARPVEVEASVGQPALPAAKMDHGGH</sequence>
<reference evidence="2 3" key="1">
    <citation type="submission" date="2020-08" db="EMBL/GenBank/DDBJ databases">
        <title>Genomic Encyclopedia of Type Strains, Phase IV (KMG-IV): sequencing the most valuable type-strain genomes for metagenomic binning, comparative biology and taxonomic classification.</title>
        <authorList>
            <person name="Goeker M."/>
        </authorList>
    </citation>
    <scope>NUCLEOTIDE SEQUENCE [LARGE SCALE GENOMIC DNA]</scope>
    <source>
        <strain evidence="2 3">DSM 4737</strain>
    </source>
</reference>
<dbReference type="PROSITE" id="PS51257">
    <property type="entry name" value="PROKAR_LIPOPROTEIN"/>
    <property type="match status" value="1"/>
</dbReference>
<feature type="signal peptide" evidence="1">
    <location>
        <begin position="1"/>
        <end position="22"/>
    </location>
</feature>
<name>A0A7W9CIY1_9CAUL</name>
<dbReference type="PANTHER" id="PTHR36302">
    <property type="entry name" value="BLR7088 PROTEIN"/>
    <property type="match status" value="1"/>
</dbReference>
<dbReference type="AlphaFoldDB" id="A0A7W9CIY1"/>
<dbReference type="RefSeq" id="WP_183213445.1">
    <property type="nucleotide sequence ID" value="NZ_JACHOR010000003.1"/>
</dbReference>
<dbReference type="PANTHER" id="PTHR36302:SF1">
    <property type="entry name" value="COPPER CHAPERONE PCU(A)C"/>
    <property type="match status" value="1"/>
</dbReference>
<feature type="chain" id="PRO_5031135087" evidence="1">
    <location>
        <begin position="23"/>
        <end position="157"/>
    </location>
</feature>
<evidence type="ECO:0000313" key="3">
    <source>
        <dbReference type="Proteomes" id="UP000545037"/>
    </source>
</evidence>
<evidence type="ECO:0000313" key="2">
    <source>
        <dbReference type="EMBL" id="MBB5746482.1"/>
    </source>
</evidence>
<dbReference type="InterPro" id="IPR007410">
    <property type="entry name" value="LpqE-like"/>
</dbReference>
<dbReference type="EMBL" id="JACHOR010000003">
    <property type="protein sequence ID" value="MBB5746482.1"/>
    <property type="molecule type" value="Genomic_DNA"/>
</dbReference>
<keyword evidence="1" id="KW-0732">Signal</keyword>
<dbReference type="InterPro" id="IPR036182">
    <property type="entry name" value="PCuAC_sf"/>
</dbReference>